<name>A0A4R6P0D7_9GAMM</name>
<dbReference type="InterPro" id="IPR057727">
    <property type="entry name" value="WCX_dom"/>
</dbReference>
<reference evidence="3 4" key="1">
    <citation type="submission" date="2019-03" db="EMBL/GenBank/DDBJ databases">
        <title>Freshwater and sediment microbial communities from various areas in North America, analyzing microbe dynamics in response to fracking.</title>
        <authorList>
            <person name="Lamendella R."/>
        </authorList>
    </citation>
    <scope>NUCLEOTIDE SEQUENCE [LARGE SCALE GENOMIC DNA]</scope>
    <source>
        <strain evidence="3 4">18_TX</strain>
    </source>
</reference>
<dbReference type="RefSeq" id="WP_133540445.1">
    <property type="nucleotide sequence ID" value="NZ_SNXI01000017.1"/>
</dbReference>
<evidence type="ECO:0000313" key="3">
    <source>
        <dbReference type="EMBL" id="TDP29457.1"/>
    </source>
</evidence>
<dbReference type="PANTHER" id="PTHR34580:SF1">
    <property type="entry name" value="PROTEIN PAFC"/>
    <property type="match status" value="1"/>
</dbReference>
<protein>
    <submittedName>
        <fullName evidence="3">Putative DNA-binding transcriptional regulator YafY</fullName>
    </submittedName>
</protein>
<dbReference type="AlphaFoldDB" id="A0A4R6P0D7"/>
<accession>A0A4R6P0D7</accession>
<dbReference type="Pfam" id="PF25583">
    <property type="entry name" value="WCX"/>
    <property type="match status" value="1"/>
</dbReference>
<gene>
    <name evidence="3" type="ORF">DEU29_11735</name>
</gene>
<feature type="domain" description="WYL" evidence="1">
    <location>
        <begin position="157"/>
        <end position="222"/>
    </location>
</feature>
<dbReference type="OrthoDB" id="8595817at2"/>
<dbReference type="InterPro" id="IPR051534">
    <property type="entry name" value="CBASS_pafABC_assoc_protein"/>
</dbReference>
<dbReference type="GO" id="GO:0003677">
    <property type="term" value="F:DNA binding"/>
    <property type="evidence" value="ECO:0007669"/>
    <property type="project" value="UniProtKB-KW"/>
</dbReference>
<organism evidence="3 4">
    <name type="scientific">Idiomarina aquatica</name>
    <dbReference type="NCBI Taxonomy" id="1327752"/>
    <lineage>
        <taxon>Bacteria</taxon>
        <taxon>Pseudomonadati</taxon>
        <taxon>Pseudomonadota</taxon>
        <taxon>Gammaproteobacteria</taxon>
        <taxon>Alteromonadales</taxon>
        <taxon>Idiomarinaceae</taxon>
        <taxon>Idiomarina</taxon>
    </lineage>
</organism>
<keyword evidence="4" id="KW-1185">Reference proteome</keyword>
<dbReference type="Proteomes" id="UP000295531">
    <property type="component" value="Unassembled WGS sequence"/>
</dbReference>
<evidence type="ECO:0000259" key="2">
    <source>
        <dbReference type="Pfam" id="PF25583"/>
    </source>
</evidence>
<proteinExistence type="predicted"/>
<evidence type="ECO:0000259" key="1">
    <source>
        <dbReference type="Pfam" id="PF13280"/>
    </source>
</evidence>
<dbReference type="PANTHER" id="PTHR34580">
    <property type="match status" value="1"/>
</dbReference>
<comment type="caution">
    <text evidence="3">The sequence shown here is derived from an EMBL/GenBank/DDBJ whole genome shotgun (WGS) entry which is preliminary data.</text>
</comment>
<dbReference type="PROSITE" id="PS52050">
    <property type="entry name" value="WYL"/>
    <property type="match status" value="1"/>
</dbReference>
<keyword evidence="3" id="KW-0238">DNA-binding</keyword>
<dbReference type="Pfam" id="PF13280">
    <property type="entry name" value="WYL"/>
    <property type="match status" value="1"/>
</dbReference>
<feature type="domain" description="WCX" evidence="2">
    <location>
        <begin position="257"/>
        <end position="329"/>
    </location>
</feature>
<dbReference type="EMBL" id="SNXI01000017">
    <property type="protein sequence ID" value="TDP29457.1"/>
    <property type="molecule type" value="Genomic_DNA"/>
</dbReference>
<sequence length="334" mass="37040">MSTTGSRQTLVRQWEMLKLLPTRAPGMTARDICQLLNDEGFNVSKRQVERDLEQLSQSFALVCNDKGKPYGWHWMAGAGADMPAISAAEALSLTMVEKVLKPLLPGTVLQSIAPRLNQAKDKLAKLQQSQAFGDWQNKVAYVPATLQQQAPHIDDEVLHNTQLALLHNQCLDVNYQPAGKPCKTYTLHPLGLVQRGVSTYLVATVDPYDDARLFALHRMQAAVLRDDKNITVPDGFTLKGYLLDGNLQFSDGVKLALKARINDNLAMHISETPLSDDQAIAASEQGKILTATVNDSWQLRWWIKSMGAQIEILEPAALRQDIASELAETLRAYQ</sequence>
<dbReference type="InterPro" id="IPR026881">
    <property type="entry name" value="WYL_dom"/>
</dbReference>
<evidence type="ECO:0000313" key="4">
    <source>
        <dbReference type="Proteomes" id="UP000295531"/>
    </source>
</evidence>